<evidence type="ECO:0008006" key="3">
    <source>
        <dbReference type="Google" id="ProtNLM"/>
    </source>
</evidence>
<reference evidence="1 2" key="1">
    <citation type="submission" date="2017-04" db="EMBL/GenBank/DDBJ databases">
        <authorList>
            <person name="Afonso C.L."/>
            <person name="Miller P.J."/>
            <person name="Scott M.A."/>
            <person name="Spackman E."/>
            <person name="Goraichik I."/>
            <person name="Dimitrov K.M."/>
            <person name="Suarez D.L."/>
            <person name="Swayne D.E."/>
        </authorList>
    </citation>
    <scope>NUCLEOTIDE SEQUENCE [LARGE SCALE GENOMIC DNA]</scope>
    <source>
        <strain evidence="1 2">DSM 43828</strain>
    </source>
</reference>
<gene>
    <name evidence="1" type="ORF">SAMN05661093_06797</name>
</gene>
<dbReference type="RefSeq" id="WP_033391523.1">
    <property type="nucleotide sequence ID" value="NZ_FWXV01000006.1"/>
</dbReference>
<protein>
    <recommendedName>
        <fullName evidence="3">Ketohydroxyglutarate aldolase</fullName>
    </recommendedName>
</protein>
<evidence type="ECO:0000313" key="1">
    <source>
        <dbReference type="EMBL" id="SMD21179.1"/>
    </source>
</evidence>
<sequence length="75" mass="8017">MPKIMVSIDDESMSDMPRLVDDLRRAGLLVDEVFEALGTVTGSIAPEAVDTLMAVPGVAAVEWERDNYGPADPGI</sequence>
<dbReference type="AlphaFoldDB" id="A0A1W2FGG1"/>
<name>A0A1W2FGG1_KIBAR</name>
<dbReference type="EMBL" id="FWXV01000006">
    <property type="protein sequence ID" value="SMD21179.1"/>
    <property type="molecule type" value="Genomic_DNA"/>
</dbReference>
<accession>A0A1W2FGG1</accession>
<keyword evidence="2" id="KW-1185">Reference proteome</keyword>
<evidence type="ECO:0000313" key="2">
    <source>
        <dbReference type="Proteomes" id="UP000192674"/>
    </source>
</evidence>
<proteinExistence type="predicted"/>
<dbReference type="OrthoDB" id="5007920at2"/>
<organism evidence="1 2">
    <name type="scientific">Kibdelosporangium aridum</name>
    <dbReference type="NCBI Taxonomy" id="2030"/>
    <lineage>
        <taxon>Bacteria</taxon>
        <taxon>Bacillati</taxon>
        <taxon>Actinomycetota</taxon>
        <taxon>Actinomycetes</taxon>
        <taxon>Pseudonocardiales</taxon>
        <taxon>Pseudonocardiaceae</taxon>
        <taxon>Kibdelosporangium</taxon>
    </lineage>
</organism>
<dbReference type="Proteomes" id="UP000192674">
    <property type="component" value="Unassembled WGS sequence"/>
</dbReference>